<protein>
    <recommendedName>
        <fullName evidence="2">Peptidase S55 domain-containing protein</fullName>
    </recommendedName>
</protein>
<comment type="caution">
    <text evidence="3">The sequence shown here is derived from an EMBL/GenBank/DDBJ whole genome shotgun (WGS) entry which is preliminary data.</text>
</comment>
<proteinExistence type="predicted"/>
<feature type="domain" description="Peptidase S55" evidence="2">
    <location>
        <begin position="1"/>
        <end position="147"/>
    </location>
</feature>
<dbReference type="AlphaFoldDB" id="A0A537K4S3"/>
<keyword evidence="1" id="KW-0732">Signal</keyword>
<feature type="chain" id="PRO_5021893607" description="Peptidase S55 domain-containing protein" evidence="1">
    <location>
        <begin position="25"/>
        <end position="604"/>
    </location>
</feature>
<dbReference type="InterPro" id="IPR008763">
    <property type="entry name" value="Peptidase_S55"/>
</dbReference>
<feature type="signal peptide" evidence="1">
    <location>
        <begin position="1"/>
        <end position="24"/>
    </location>
</feature>
<reference evidence="3 4" key="1">
    <citation type="journal article" date="2019" name="Nat. Microbiol.">
        <title>Mediterranean grassland soil C-N compound turnover is dependent on rainfall and depth, and is mediated by genomically divergent microorganisms.</title>
        <authorList>
            <person name="Diamond S."/>
            <person name="Andeer P.F."/>
            <person name="Li Z."/>
            <person name="Crits-Christoph A."/>
            <person name="Burstein D."/>
            <person name="Anantharaman K."/>
            <person name="Lane K.R."/>
            <person name="Thomas B.C."/>
            <person name="Pan C."/>
            <person name="Northen T.R."/>
            <person name="Banfield J.F."/>
        </authorList>
    </citation>
    <scope>NUCLEOTIDE SEQUENCE [LARGE SCALE GENOMIC DNA]</scope>
    <source>
        <strain evidence="3">NP_3</strain>
    </source>
</reference>
<accession>A0A537K4S3</accession>
<evidence type="ECO:0000313" key="4">
    <source>
        <dbReference type="Proteomes" id="UP000318509"/>
    </source>
</evidence>
<evidence type="ECO:0000259" key="2">
    <source>
        <dbReference type="PROSITE" id="PS51494"/>
    </source>
</evidence>
<dbReference type="PROSITE" id="PS51494">
    <property type="entry name" value="SPOIVB"/>
    <property type="match status" value="1"/>
</dbReference>
<dbReference type="Proteomes" id="UP000318509">
    <property type="component" value="Unassembled WGS sequence"/>
</dbReference>
<name>A0A537K4S3_9BACT</name>
<dbReference type="EMBL" id="VBAK01000107">
    <property type="protein sequence ID" value="TMI90771.1"/>
    <property type="molecule type" value="Genomic_DNA"/>
</dbReference>
<sequence>MRKLRGALAILAVTLVGGTPVGSASPDGAPAITPLSQVRPGMAGYGLTVLRGTTIERFDVQILGILNGGPGSDLILFRATGPAIDQAGGTAEGMSGSPIFVNGGIIGALGYGFHFAGRDSNLSLATPIEEMLKLLARPGAGGRRGAQEGRGPRIFDAAAPIPTAAGAISRVVLMASPADARAYNARPLPRTIAAAPAAVPMFVAGVSPAAFTLLSRALGRYNVIPTQGYGGSRDFTPPPVEPGSSLGVELVRGDVEMGALGTVTYRRGDQILAFGHPFLNAGSAAMPMTAAWIDTVVRSVDSPFKQGSLGPLVGGTTQDRSMGLGGEVGRYPRMFAVRVRVRDAERGPVHETNAQVVRRADLAESLVPLVVLSGVQRALDRVSGGSARVRIALRVRGIERDIVREDLAYDAGDIATAAVLEVPGASQLLFGNFFKTLDPIDMTVDIGVESQPNTALLVRATPEPRTVGRGQRVRVGLRLWPYGGSAPVDRTVQVMVPDDFPPGPAFLVVGSGGGLNDPTPVQQKFQTLVGFQASPPGTAGSLAEALDDFENFGLNTDVLVDLLPAPVLEAVGANANPAFTSTASAVLKTDSVVLGRFQIPMVVR</sequence>
<organism evidence="3 4">
    <name type="scientific">Candidatus Segetimicrobium genomatis</name>
    <dbReference type="NCBI Taxonomy" id="2569760"/>
    <lineage>
        <taxon>Bacteria</taxon>
        <taxon>Bacillati</taxon>
        <taxon>Candidatus Sysuimicrobiota</taxon>
        <taxon>Candidatus Sysuimicrobiia</taxon>
        <taxon>Candidatus Sysuimicrobiales</taxon>
        <taxon>Candidatus Segetimicrobiaceae</taxon>
        <taxon>Candidatus Segetimicrobium</taxon>
    </lineage>
</organism>
<evidence type="ECO:0000256" key="1">
    <source>
        <dbReference type="SAM" id="SignalP"/>
    </source>
</evidence>
<evidence type="ECO:0000313" key="3">
    <source>
        <dbReference type="EMBL" id="TMI90771.1"/>
    </source>
</evidence>
<gene>
    <name evidence="3" type="ORF">E6H00_06005</name>
</gene>
<dbReference type="Pfam" id="PF05580">
    <property type="entry name" value="Peptidase_S55"/>
    <property type="match status" value="1"/>
</dbReference>